<dbReference type="Pfam" id="PF10178">
    <property type="entry name" value="PAC3"/>
    <property type="match status" value="1"/>
</dbReference>
<dbReference type="AlphaFoldDB" id="A0A9N9NF14"/>
<sequence>AARVINDKHTEVLVTGFQDKILVVITQYGKVGSLIHVTLGSLSTTSQTLTPVTNVNFILGSPSSLYQIYASHIASIIKKESPSEGRSVVVGLALKKNVGTEEEEIIDKELFDQIEIMVKECRVW</sequence>
<dbReference type="Gene3D" id="3.30.230.90">
    <property type="match status" value="1"/>
</dbReference>
<protein>
    <submittedName>
        <fullName evidence="1">16143_t:CDS:1</fullName>
    </submittedName>
</protein>
<organism evidence="1 2">
    <name type="scientific">Acaulospora morrowiae</name>
    <dbReference type="NCBI Taxonomy" id="94023"/>
    <lineage>
        <taxon>Eukaryota</taxon>
        <taxon>Fungi</taxon>
        <taxon>Fungi incertae sedis</taxon>
        <taxon>Mucoromycota</taxon>
        <taxon>Glomeromycotina</taxon>
        <taxon>Glomeromycetes</taxon>
        <taxon>Diversisporales</taxon>
        <taxon>Acaulosporaceae</taxon>
        <taxon>Acaulospora</taxon>
    </lineage>
</organism>
<gene>
    <name evidence="1" type="ORF">AMORRO_LOCUS14063</name>
</gene>
<dbReference type="PANTHER" id="PTHR31051:SF1">
    <property type="entry name" value="PROTEASOME ASSEMBLY CHAPERONE 3"/>
    <property type="match status" value="1"/>
</dbReference>
<dbReference type="InterPro" id="IPR053720">
    <property type="entry name" value="Psm_Assembly_Chaperone"/>
</dbReference>
<dbReference type="EMBL" id="CAJVPV010026416">
    <property type="protein sequence ID" value="CAG8731578.1"/>
    <property type="molecule type" value="Genomic_DNA"/>
</dbReference>
<keyword evidence="2" id="KW-1185">Reference proteome</keyword>
<dbReference type="InterPro" id="IPR018788">
    <property type="entry name" value="Proteasome_assmbl_chp_3"/>
</dbReference>
<evidence type="ECO:0000313" key="2">
    <source>
        <dbReference type="Proteomes" id="UP000789342"/>
    </source>
</evidence>
<feature type="non-terminal residue" evidence="1">
    <location>
        <position position="1"/>
    </location>
</feature>
<proteinExistence type="predicted"/>
<dbReference type="GO" id="GO:0043248">
    <property type="term" value="P:proteasome assembly"/>
    <property type="evidence" value="ECO:0007669"/>
    <property type="project" value="InterPro"/>
</dbReference>
<dbReference type="Proteomes" id="UP000789342">
    <property type="component" value="Unassembled WGS sequence"/>
</dbReference>
<dbReference type="OrthoDB" id="5593278at2759"/>
<comment type="caution">
    <text evidence="1">The sequence shown here is derived from an EMBL/GenBank/DDBJ whole genome shotgun (WGS) entry which is preliminary data.</text>
</comment>
<dbReference type="PANTHER" id="PTHR31051">
    <property type="entry name" value="PROTEASOME ASSEMBLY CHAPERONE 3"/>
    <property type="match status" value="1"/>
</dbReference>
<reference evidence="1" key="1">
    <citation type="submission" date="2021-06" db="EMBL/GenBank/DDBJ databases">
        <authorList>
            <person name="Kallberg Y."/>
            <person name="Tangrot J."/>
            <person name="Rosling A."/>
        </authorList>
    </citation>
    <scope>NUCLEOTIDE SEQUENCE</scope>
    <source>
        <strain evidence="1">CL551</strain>
    </source>
</reference>
<evidence type="ECO:0000313" key="1">
    <source>
        <dbReference type="EMBL" id="CAG8731578.1"/>
    </source>
</evidence>
<name>A0A9N9NF14_9GLOM</name>
<accession>A0A9N9NF14</accession>